<evidence type="ECO:0000256" key="7">
    <source>
        <dbReference type="SAM" id="Phobius"/>
    </source>
</evidence>
<dbReference type="RefSeq" id="WP_079728749.1">
    <property type="nucleotide sequence ID" value="NZ_FUZP01000003.1"/>
</dbReference>
<evidence type="ECO:0000259" key="8">
    <source>
        <dbReference type="PROSITE" id="PS50156"/>
    </source>
</evidence>
<feature type="transmembrane region" description="Helical" evidence="7">
    <location>
        <begin position="601"/>
        <end position="625"/>
    </location>
</feature>
<dbReference type="GO" id="GO:0005886">
    <property type="term" value="C:plasma membrane"/>
    <property type="evidence" value="ECO:0007669"/>
    <property type="project" value="UniProtKB-SubCell"/>
</dbReference>
<evidence type="ECO:0000256" key="6">
    <source>
        <dbReference type="SAM" id="MobiDB-lite"/>
    </source>
</evidence>
<dbReference type="InterPro" id="IPR004869">
    <property type="entry name" value="MMPL_dom"/>
</dbReference>
<dbReference type="EMBL" id="FUZP01000003">
    <property type="protein sequence ID" value="SKC69085.1"/>
    <property type="molecule type" value="Genomic_DNA"/>
</dbReference>
<evidence type="ECO:0000313" key="10">
    <source>
        <dbReference type="Proteomes" id="UP000190857"/>
    </source>
</evidence>
<feature type="domain" description="SSD" evidence="8">
    <location>
        <begin position="185"/>
        <end position="334"/>
    </location>
</feature>
<keyword evidence="3 7" id="KW-0812">Transmembrane</keyword>
<keyword evidence="2" id="KW-1003">Cell membrane</keyword>
<sequence length="749" mass="78367">MARLLYRVGRFSARHRLLTFLTWTLTLVVLAVITLTGMKFSDGAFEIPGTESSTALNTVEREFPDTATQPGTGSLQVVVQTRDDENVTDPAAAARIIELRENLSGLPHVETVSDPLDPANPYISPDLSTAVLSVDLSGITDANAETVYDEVLEAAENQRDEDWKTVEVGGSLGSGVPEILGPSEIVGVAIAFLVLVLTFGSLRAAGANMVGAIVGVGVGILGVLASSALYPIGSITPILAVMLGLAVSIDYGLFVLARFRAELRAGREIDDAIGISVGTAGSSVVFAGTTVIIALTGLAVVNIPFITEMGLAGAVAVLIAILMALTLLPALMMSMGHNVLPRKERSRYKRSVAPTRESGLVSHRGKEQNTRIGYLERWGASVVKHPLISVTGAVTLLVILAVPVLSLKTSLSMPGGEDPESTQRAAYNLIAEKFGDGAQNPLIVLAEGQAISKAQPDIMSTLESIHDVQTVFPSGVSTTGDTAIFTVIPESGAVDEATKDLVRDIRESSNAVPGVSLQVTGVTAVGIDVDQKLGDALVLYIVLIVGLSLILMMIMFRSILVPLIATAGFLLSLGAGLGVTVAVFQWGWLGSLFAAPLGNPLLSLLPILIVGILFGLAMDYQVFLVSRIHEAHSKGLPAREAILDGFGRTAFIVVAAATIMAAVFGGFALSPSSLVASIALALAVGVVADAFLVRMVIVPAILSLTGEAAWWLPKWLGRALPHIDAEGSALEAPTVSTVPDDFETTSRVQ</sequence>
<feature type="transmembrane region" description="Helical" evidence="7">
    <location>
        <begin position="185"/>
        <end position="202"/>
    </location>
</feature>
<feature type="transmembrane region" description="Helical" evidence="7">
    <location>
        <begin position="311"/>
        <end position="340"/>
    </location>
</feature>
<keyword evidence="4 7" id="KW-1133">Transmembrane helix</keyword>
<evidence type="ECO:0000256" key="5">
    <source>
        <dbReference type="ARBA" id="ARBA00023136"/>
    </source>
</evidence>
<proteinExistence type="predicted"/>
<evidence type="ECO:0000256" key="2">
    <source>
        <dbReference type="ARBA" id="ARBA00022475"/>
    </source>
</evidence>
<feature type="transmembrane region" description="Helical" evidence="7">
    <location>
        <begin position="674"/>
        <end position="693"/>
    </location>
</feature>
<accession>A0A1T5L034</accession>
<feature type="transmembrane region" description="Helical" evidence="7">
    <location>
        <begin position="209"/>
        <end position="232"/>
    </location>
</feature>
<dbReference type="OrthoDB" id="7051771at2"/>
<dbReference type="InterPro" id="IPR000731">
    <property type="entry name" value="SSD"/>
</dbReference>
<gene>
    <name evidence="9" type="ORF">SAMN06309945_2740</name>
</gene>
<name>A0A1T5L034_9MICO</name>
<dbReference type="Pfam" id="PF03176">
    <property type="entry name" value="MMPL"/>
    <property type="match status" value="2"/>
</dbReference>
<dbReference type="AlphaFoldDB" id="A0A1T5L034"/>
<evidence type="ECO:0000256" key="4">
    <source>
        <dbReference type="ARBA" id="ARBA00022989"/>
    </source>
</evidence>
<dbReference type="PANTHER" id="PTHR33406:SF13">
    <property type="entry name" value="MEMBRANE PROTEIN YDFJ"/>
    <property type="match status" value="1"/>
</dbReference>
<comment type="subcellular location">
    <subcellularLocation>
        <location evidence="1">Cell membrane</location>
        <topology evidence="1">Multi-pass membrane protein</topology>
    </subcellularLocation>
</comment>
<dbReference type="Gene3D" id="1.20.1640.10">
    <property type="entry name" value="Multidrug efflux transporter AcrB transmembrane domain"/>
    <property type="match status" value="2"/>
</dbReference>
<dbReference type="PROSITE" id="PS50156">
    <property type="entry name" value="SSD"/>
    <property type="match status" value="1"/>
</dbReference>
<evidence type="ECO:0000256" key="1">
    <source>
        <dbReference type="ARBA" id="ARBA00004651"/>
    </source>
</evidence>
<feature type="region of interest" description="Disordered" evidence="6">
    <location>
        <begin position="346"/>
        <end position="365"/>
    </location>
</feature>
<evidence type="ECO:0000313" key="9">
    <source>
        <dbReference type="EMBL" id="SKC69085.1"/>
    </source>
</evidence>
<keyword evidence="10" id="KW-1185">Reference proteome</keyword>
<feature type="transmembrane region" description="Helical" evidence="7">
    <location>
        <begin position="238"/>
        <end position="259"/>
    </location>
</feature>
<protein>
    <submittedName>
        <fullName evidence="9">Putative drug exporter of the RND superfamily</fullName>
    </submittedName>
</protein>
<feature type="transmembrane region" description="Helical" evidence="7">
    <location>
        <begin position="280"/>
        <end position="305"/>
    </location>
</feature>
<dbReference type="Proteomes" id="UP000190857">
    <property type="component" value="Unassembled WGS sequence"/>
</dbReference>
<feature type="transmembrane region" description="Helical" evidence="7">
    <location>
        <begin position="563"/>
        <end position="589"/>
    </location>
</feature>
<feature type="transmembrane region" description="Helical" evidence="7">
    <location>
        <begin position="387"/>
        <end position="407"/>
    </location>
</feature>
<evidence type="ECO:0000256" key="3">
    <source>
        <dbReference type="ARBA" id="ARBA00022692"/>
    </source>
</evidence>
<feature type="transmembrane region" description="Helical" evidence="7">
    <location>
        <begin position="537"/>
        <end position="556"/>
    </location>
</feature>
<dbReference type="PANTHER" id="PTHR33406">
    <property type="entry name" value="MEMBRANE PROTEIN MJ1562-RELATED"/>
    <property type="match status" value="1"/>
</dbReference>
<feature type="transmembrane region" description="Helical" evidence="7">
    <location>
        <begin position="646"/>
        <end position="668"/>
    </location>
</feature>
<organism evidence="9 10">
    <name type="scientific">Okibacterium fritillariae</name>
    <dbReference type="NCBI Taxonomy" id="123320"/>
    <lineage>
        <taxon>Bacteria</taxon>
        <taxon>Bacillati</taxon>
        <taxon>Actinomycetota</taxon>
        <taxon>Actinomycetes</taxon>
        <taxon>Micrococcales</taxon>
        <taxon>Microbacteriaceae</taxon>
        <taxon>Okibacterium</taxon>
    </lineage>
</organism>
<reference evidence="9 10" key="1">
    <citation type="submission" date="2017-02" db="EMBL/GenBank/DDBJ databases">
        <authorList>
            <person name="Peterson S.W."/>
        </authorList>
    </citation>
    <scope>NUCLEOTIDE SEQUENCE [LARGE SCALE GENOMIC DNA]</scope>
    <source>
        <strain evidence="9 10">VKM Ac-2059</strain>
    </source>
</reference>
<dbReference type="STRING" id="123320.SAMN06309945_2740"/>
<keyword evidence="5 7" id="KW-0472">Membrane</keyword>
<dbReference type="InterPro" id="IPR050545">
    <property type="entry name" value="Mycobact_MmpL"/>
</dbReference>
<dbReference type="SUPFAM" id="SSF82866">
    <property type="entry name" value="Multidrug efflux transporter AcrB transmembrane domain"/>
    <property type="match status" value="2"/>
</dbReference>